<organism evidence="7 8">
    <name type="scientific">Thermohalobacter berrensis</name>
    <dbReference type="NCBI Taxonomy" id="99594"/>
    <lineage>
        <taxon>Bacteria</taxon>
        <taxon>Bacillati</taxon>
        <taxon>Bacillota</taxon>
        <taxon>Tissierellia</taxon>
        <taxon>Tissierellales</taxon>
        <taxon>Thermohalobacteraceae</taxon>
        <taxon>Thermohalobacter</taxon>
    </lineage>
</organism>
<reference evidence="7 8" key="1">
    <citation type="submission" date="2016-08" db="EMBL/GenBank/DDBJ databases">
        <title>Novel Firmicutes and Novel Genomes.</title>
        <authorList>
            <person name="Poppleton D.I."/>
            <person name="Gribaldo S."/>
        </authorList>
    </citation>
    <scope>NUCLEOTIDE SEQUENCE [LARGE SCALE GENOMIC DNA]</scope>
    <source>
        <strain evidence="7 8">CTT3</strain>
    </source>
</reference>
<dbReference type="InterPro" id="IPR012818">
    <property type="entry name" value="CbiE"/>
</dbReference>
<keyword evidence="4 7" id="KW-0808">Transferase</keyword>
<dbReference type="EMBL" id="MCIB01000034">
    <property type="protein sequence ID" value="RKD30597.1"/>
    <property type="molecule type" value="Genomic_DNA"/>
</dbReference>
<keyword evidence="2" id="KW-0169">Cobalamin biosynthesis</keyword>
<dbReference type="OrthoDB" id="9780707at2"/>
<keyword evidence="3 7" id="KW-0489">Methyltransferase</keyword>
<name>A0A419SZA5_9FIRM</name>
<evidence type="ECO:0000313" key="7">
    <source>
        <dbReference type="EMBL" id="RKD30597.1"/>
    </source>
</evidence>
<dbReference type="NCBIfam" id="TIGR02467">
    <property type="entry name" value="CbiE"/>
    <property type="match status" value="1"/>
</dbReference>
<dbReference type="Pfam" id="PF00590">
    <property type="entry name" value="TP_methylase"/>
    <property type="match status" value="1"/>
</dbReference>
<evidence type="ECO:0000256" key="3">
    <source>
        <dbReference type="ARBA" id="ARBA00022603"/>
    </source>
</evidence>
<evidence type="ECO:0000256" key="5">
    <source>
        <dbReference type="ARBA" id="ARBA00022691"/>
    </source>
</evidence>
<proteinExistence type="predicted"/>
<dbReference type="InterPro" id="IPR014777">
    <property type="entry name" value="4pyrrole_Mease_sub1"/>
</dbReference>
<sequence length="208" mass="23890">MNKIKVVGLGPGHPDYVLPVAKRAINEADILIGGRRNIESINPKDKEIFIIEKNLKKLIPFIKEKYKTKKVAVIVSGDTGFYSLLRYLKRYIESEYLEVIPGISSLQYMFSKLGHTWDDAFIGSLHGRNLDFVKKVREYKKVGLLTDKNWPPKKIAKKLLDNGIKDRVMYVGERLSYEDERITKGNIEYFTTKEGFGMCVVVITDDKL</sequence>
<dbReference type="Gene3D" id="3.30.950.10">
    <property type="entry name" value="Methyltransferase, Cobalt-precorrin-4 Transmethylase, Domain 2"/>
    <property type="match status" value="1"/>
</dbReference>
<dbReference type="InterPro" id="IPR035996">
    <property type="entry name" value="4pyrrol_Methylase_sf"/>
</dbReference>
<dbReference type="Proteomes" id="UP000284177">
    <property type="component" value="Unassembled WGS sequence"/>
</dbReference>
<dbReference type="PANTHER" id="PTHR43182">
    <property type="entry name" value="COBALT-PRECORRIN-6B C(15)-METHYLTRANSFERASE (DECARBOXYLATING)"/>
    <property type="match status" value="1"/>
</dbReference>
<keyword evidence="8" id="KW-1185">Reference proteome</keyword>
<comment type="pathway">
    <text evidence="1">Cofactor biosynthesis; adenosylcobalamin biosynthesis.</text>
</comment>
<evidence type="ECO:0000259" key="6">
    <source>
        <dbReference type="Pfam" id="PF00590"/>
    </source>
</evidence>
<dbReference type="GO" id="GO:0032259">
    <property type="term" value="P:methylation"/>
    <property type="evidence" value="ECO:0007669"/>
    <property type="project" value="UniProtKB-KW"/>
</dbReference>
<evidence type="ECO:0000256" key="2">
    <source>
        <dbReference type="ARBA" id="ARBA00022573"/>
    </source>
</evidence>
<feature type="domain" description="Tetrapyrrole methylase" evidence="6">
    <location>
        <begin position="4"/>
        <end position="188"/>
    </location>
</feature>
<dbReference type="PANTHER" id="PTHR43182:SF1">
    <property type="entry name" value="COBALT-PRECORRIN-7 C(5)-METHYLTRANSFERASE"/>
    <property type="match status" value="1"/>
</dbReference>
<evidence type="ECO:0000256" key="1">
    <source>
        <dbReference type="ARBA" id="ARBA00004953"/>
    </source>
</evidence>
<dbReference type="AlphaFoldDB" id="A0A419SZA5"/>
<dbReference type="InterPro" id="IPR000878">
    <property type="entry name" value="4pyrrol_Mease"/>
</dbReference>
<evidence type="ECO:0000256" key="4">
    <source>
        <dbReference type="ARBA" id="ARBA00022679"/>
    </source>
</evidence>
<accession>A0A419SZA5</accession>
<dbReference type="CDD" id="cd11644">
    <property type="entry name" value="Precorrin-6Y-MT"/>
    <property type="match status" value="1"/>
</dbReference>
<gene>
    <name evidence="7" type="ORF">BET03_04465</name>
</gene>
<dbReference type="InterPro" id="IPR050714">
    <property type="entry name" value="Cobalamin_biosynth_MTase"/>
</dbReference>
<protein>
    <submittedName>
        <fullName evidence="7">Precorrin-6y C5,15-methyltransferase (Decarboxylating) subunit CbiE</fullName>
    </submittedName>
</protein>
<keyword evidence="5" id="KW-0949">S-adenosyl-L-methionine</keyword>
<dbReference type="RefSeq" id="WP_120170102.1">
    <property type="nucleotide sequence ID" value="NZ_MCIB01000034.1"/>
</dbReference>
<dbReference type="SUPFAM" id="SSF53790">
    <property type="entry name" value="Tetrapyrrole methylase"/>
    <property type="match status" value="1"/>
</dbReference>
<dbReference type="InterPro" id="IPR014776">
    <property type="entry name" value="4pyrrole_Mease_sub2"/>
</dbReference>
<dbReference type="GO" id="GO:0008276">
    <property type="term" value="F:protein methyltransferase activity"/>
    <property type="evidence" value="ECO:0007669"/>
    <property type="project" value="InterPro"/>
</dbReference>
<dbReference type="GO" id="GO:0009236">
    <property type="term" value="P:cobalamin biosynthetic process"/>
    <property type="evidence" value="ECO:0007669"/>
    <property type="project" value="UniProtKB-UniPathway"/>
</dbReference>
<evidence type="ECO:0000313" key="8">
    <source>
        <dbReference type="Proteomes" id="UP000284177"/>
    </source>
</evidence>
<dbReference type="UniPathway" id="UPA00148"/>
<dbReference type="Gene3D" id="3.40.1010.10">
    <property type="entry name" value="Cobalt-precorrin-4 Transmethylase, Domain 1"/>
    <property type="match status" value="1"/>
</dbReference>
<comment type="caution">
    <text evidence="7">The sequence shown here is derived from an EMBL/GenBank/DDBJ whole genome shotgun (WGS) entry which is preliminary data.</text>
</comment>